<name>A0A2T4D7G7_9GAMM</name>
<dbReference type="AlphaFoldDB" id="A0A2T4D7G7"/>
<keyword evidence="1" id="KW-1133">Transmembrane helix</keyword>
<sequence>MSAAIWLGRFLFALVWGALLANLVWPFPGKGFALFLILLFVLLAIHLLQLLMFASAYRHLVQWRRGDYWQIVLFGIVGWFAVLNAQPKREKESKANL</sequence>
<evidence type="ECO:0000313" key="5">
    <source>
        <dbReference type="Proteomes" id="UP000242087"/>
    </source>
</evidence>
<dbReference type="InterPro" id="IPR009525">
    <property type="entry name" value="DUF1145"/>
</dbReference>
<evidence type="ECO:0000313" key="3">
    <source>
        <dbReference type="EMBL" id="PTB90062.1"/>
    </source>
</evidence>
<evidence type="ECO:0000256" key="1">
    <source>
        <dbReference type="SAM" id="Phobius"/>
    </source>
</evidence>
<dbReference type="EMBL" id="PYVF01000010">
    <property type="protein sequence ID" value="PTB89761.1"/>
    <property type="molecule type" value="Genomic_DNA"/>
</dbReference>
<dbReference type="Proteomes" id="UP000242087">
    <property type="component" value="Unassembled WGS sequence"/>
</dbReference>
<proteinExistence type="predicted"/>
<dbReference type="PANTHER" id="PTHR38775">
    <property type="entry name" value="INNER MEMBRANE PROTEIN-RELATED"/>
    <property type="match status" value="1"/>
</dbReference>
<protein>
    <submittedName>
        <fullName evidence="2">DUF1145 domain-containing protein</fullName>
    </submittedName>
</protein>
<organism evidence="2 5">
    <name type="scientific">Pseudidiomarina aestuarii</name>
    <dbReference type="NCBI Taxonomy" id="624146"/>
    <lineage>
        <taxon>Bacteria</taxon>
        <taxon>Pseudomonadati</taxon>
        <taxon>Pseudomonadota</taxon>
        <taxon>Gammaproteobacteria</taxon>
        <taxon>Alteromonadales</taxon>
        <taxon>Idiomarinaceae</taxon>
        <taxon>Pseudidiomarina</taxon>
    </lineage>
</organism>
<feature type="transmembrane region" description="Helical" evidence="1">
    <location>
        <begin position="68"/>
        <end position="85"/>
    </location>
</feature>
<accession>A0A2T4D7G7</accession>
<dbReference type="EMBL" id="PYVG01000004">
    <property type="protein sequence ID" value="PTB90062.1"/>
    <property type="molecule type" value="Genomic_DNA"/>
</dbReference>
<dbReference type="RefSeq" id="WP_417657073.1">
    <property type="nucleotide sequence ID" value="NZ_JBLXDX010000003.1"/>
</dbReference>
<keyword evidence="1" id="KW-0472">Membrane</keyword>
<dbReference type="PANTHER" id="PTHR38775:SF1">
    <property type="entry name" value="INNER MEMBRANE PROTEIN"/>
    <property type="match status" value="1"/>
</dbReference>
<comment type="caution">
    <text evidence="2">The sequence shown here is derived from an EMBL/GenBank/DDBJ whole genome shotgun (WGS) entry which is preliminary data.</text>
</comment>
<dbReference type="Proteomes" id="UP000241514">
    <property type="component" value="Unassembled WGS sequence"/>
</dbReference>
<feature type="transmembrane region" description="Helical" evidence="1">
    <location>
        <begin position="32"/>
        <end position="56"/>
    </location>
</feature>
<reference evidence="4 5" key="1">
    <citation type="submission" date="2018-03" db="EMBL/GenBank/DDBJ databases">
        <title>Cross-interface Injection: A General Nanoliter Liquid Handling Method Applied to Single Cells Genome Amplification Automated Nanoliter Liquid Handling Applied to Single Cell Multiple Displacement Amplification.</title>
        <authorList>
            <person name="Yun J."/>
            <person name="Xu P."/>
            <person name="Xu J."/>
            <person name="Dai X."/>
            <person name="Wang Y."/>
            <person name="Zheng X."/>
            <person name="Cao C."/>
            <person name="Yi Q."/>
            <person name="Zhu Y."/>
            <person name="Wang L."/>
            <person name="Dong Z."/>
            <person name="Huang Y."/>
            <person name="Huang L."/>
            <person name="Du W."/>
        </authorList>
    </citation>
    <scope>NUCLEOTIDE SEQUENCE [LARGE SCALE GENOMIC DNA]</scope>
    <source>
        <strain evidence="2 5">A12-4</strain>
        <strain evidence="3 4">A9-4</strain>
    </source>
</reference>
<dbReference type="Pfam" id="PF06611">
    <property type="entry name" value="DUF1145"/>
    <property type="match status" value="1"/>
</dbReference>
<evidence type="ECO:0000313" key="4">
    <source>
        <dbReference type="Proteomes" id="UP000241514"/>
    </source>
</evidence>
<keyword evidence="1" id="KW-0812">Transmembrane</keyword>
<feature type="transmembrane region" description="Helical" evidence="1">
    <location>
        <begin position="6"/>
        <end position="25"/>
    </location>
</feature>
<evidence type="ECO:0000313" key="2">
    <source>
        <dbReference type="EMBL" id="PTB89761.1"/>
    </source>
</evidence>
<gene>
    <name evidence="2" type="ORF">C9927_01360</name>
    <name evidence="3" type="ORF">C9928_01380</name>
</gene>